<evidence type="ECO:0008006" key="4">
    <source>
        <dbReference type="Google" id="ProtNLM"/>
    </source>
</evidence>
<protein>
    <recommendedName>
        <fullName evidence="4">DUF997 family protein</fullName>
    </recommendedName>
</protein>
<keyword evidence="1" id="KW-0472">Membrane</keyword>
<feature type="transmembrane region" description="Helical" evidence="1">
    <location>
        <begin position="56"/>
        <end position="79"/>
    </location>
</feature>
<sequence>MPPPDPTYRNARREAIVILSVWLASTVYCCVYAYFAGYQRSGHPLGVGDIRPVLGIPSWVFWGVMAPWLVCSVFTVWFAGWKMADDDLGLDHAAELDRDIREAAGEGDADARA</sequence>
<dbReference type="EMBL" id="RYZH01000012">
    <property type="protein sequence ID" value="RUL88298.1"/>
    <property type="molecule type" value="Genomic_DNA"/>
</dbReference>
<evidence type="ECO:0000313" key="3">
    <source>
        <dbReference type="Proteomes" id="UP000280296"/>
    </source>
</evidence>
<evidence type="ECO:0000256" key="1">
    <source>
        <dbReference type="SAM" id="Phobius"/>
    </source>
</evidence>
<evidence type="ECO:0000313" key="2">
    <source>
        <dbReference type="EMBL" id="RUL88298.1"/>
    </source>
</evidence>
<proteinExistence type="predicted"/>
<comment type="caution">
    <text evidence="2">The sequence shown here is derived from an EMBL/GenBank/DDBJ whole genome shotgun (WGS) entry which is preliminary data.</text>
</comment>
<keyword evidence="1" id="KW-0812">Transmembrane</keyword>
<feature type="transmembrane region" description="Helical" evidence="1">
    <location>
        <begin position="15"/>
        <end position="36"/>
    </location>
</feature>
<accession>A0A432MMK5</accession>
<keyword evidence="3" id="KW-1185">Reference proteome</keyword>
<reference evidence="2 3" key="1">
    <citation type="submission" date="2018-12" db="EMBL/GenBank/DDBJ databases">
        <authorList>
            <person name="Toschakov S.V."/>
        </authorList>
    </citation>
    <scope>NUCLEOTIDE SEQUENCE [LARGE SCALE GENOMIC DNA]</scope>
    <source>
        <strain evidence="2 3">GM2012</strain>
    </source>
</reference>
<dbReference type="RefSeq" id="WP_126724812.1">
    <property type="nucleotide sequence ID" value="NZ_RYZH01000012.1"/>
</dbReference>
<gene>
    <name evidence="2" type="ORF">TsocGM_08160</name>
</gene>
<dbReference type="AlphaFoldDB" id="A0A432MMK5"/>
<keyword evidence="1" id="KW-1133">Transmembrane helix</keyword>
<dbReference type="Proteomes" id="UP000280296">
    <property type="component" value="Unassembled WGS sequence"/>
</dbReference>
<organism evidence="2 3">
    <name type="scientific">Tautonia sociabilis</name>
    <dbReference type="NCBI Taxonomy" id="2080755"/>
    <lineage>
        <taxon>Bacteria</taxon>
        <taxon>Pseudomonadati</taxon>
        <taxon>Planctomycetota</taxon>
        <taxon>Planctomycetia</taxon>
        <taxon>Isosphaerales</taxon>
        <taxon>Isosphaeraceae</taxon>
        <taxon>Tautonia</taxon>
    </lineage>
</organism>
<dbReference type="OrthoDB" id="290233at2"/>
<name>A0A432MMK5_9BACT</name>
<reference evidence="2 3" key="2">
    <citation type="submission" date="2019-01" db="EMBL/GenBank/DDBJ databases">
        <title>Tautonia sociabilis, a novel thermotolerant planctomycete of Isosphaeraceae family, isolated from a 4000 m deep subterranean habitat.</title>
        <authorList>
            <person name="Kovaleva O.L."/>
            <person name="Elcheninov A.G."/>
            <person name="Van Heerden E."/>
            <person name="Toshchakov S.V."/>
            <person name="Novikov A."/>
            <person name="Bonch-Osmolovskaya E.A."/>
            <person name="Kublanov I.V."/>
        </authorList>
    </citation>
    <scope>NUCLEOTIDE SEQUENCE [LARGE SCALE GENOMIC DNA]</scope>
    <source>
        <strain evidence="2 3">GM2012</strain>
    </source>
</reference>